<feature type="domain" description="Beta-lactamase-related" evidence="1">
    <location>
        <begin position="17"/>
        <end position="387"/>
    </location>
</feature>
<dbReference type="Pfam" id="PF00144">
    <property type="entry name" value="Beta-lactamase"/>
    <property type="match status" value="1"/>
</dbReference>
<comment type="caution">
    <text evidence="2">The sequence shown here is derived from an EMBL/GenBank/DDBJ whole genome shotgun (WGS) entry which is preliminary data.</text>
</comment>
<reference evidence="2 3" key="1">
    <citation type="submission" date="2017-06" db="EMBL/GenBank/DDBJ databases">
        <title>Ant-infecting Ophiocordyceps genomes reveal a high diversity of potential behavioral manipulation genes and a possible major role for enterotoxins.</title>
        <authorList>
            <person name="De Bekker C."/>
            <person name="Evans H.C."/>
            <person name="Brachmann A."/>
            <person name="Hughes D.P."/>
        </authorList>
    </citation>
    <scope>NUCLEOTIDE SEQUENCE [LARGE SCALE GENOMIC DNA]</scope>
    <source>
        <strain evidence="2 3">Map64</strain>
    </source>
</reference>
<proteinExistence type="predicted"/>
<dbReference type="AlphaFoldDB" id="A0A2C5X7D5"/>
<dbReference type="OrthoDB" id="428260at2759"/>
<dbReference type="STRING" id="1399860.A0A2C5X7D5"/>
<dbReference type="PANTHER" id="PTHR43283:SF3">
    <property type="entry name" value="BETA-LACTAMASE FAMILY PROTEIN (AFU_ORTHOLOGUE AFUA_5G07500)"/>
    <property type="match status" value="1"/>
</dbReference>
<dbReference type="SUPFAM" id="SSF56601">
    <property type="entry name" value="beta-lactamase/transpeptidase-like"/>
    <property type="match status" value="1"/>
</dbReference>
<dbReference type="InterPro" id="IPR001466">
    <property type="entry name" value="Beta-lactam-related"/>
</dbReference>
<organism evidence="2 3">
    <name type="scientific">Ophiocordyceps australis</name>
    <dbReference type="NCBI Taxonomy" id="1399860"/>
    <lineage>
        <taxon>Eukaryota</taxon>
        <taxon>Fungi</taxon>
        <taxon>Dikarya</taxon>
        <taxon>Ascomycota</taxon>
        <taxon>Pezizomycotina</taxon>
        <taxon>Sordariomycetes</taxon>
        <taxon>Hypocreomycetidae</taxon>
        <taxon>Hypocreales</taxon>
        <taxon>Ophiocordycipitaceae</taxon>
        <taxon>Ophiocordyceps</taxon>
    </lineage>
</organism>
<dbReference type="Gene3D" id="3.40.710.10">
    <property type="entry name" value="DD-peptidase/beta-lactamase superfamily"/>
    <property type="match status" value="1"/>
</dbReference>
<gene>
    <name evidence="2" type="ORF">CDD81_3139</name>
</gene>
<sequence length="410" mass="45159">MKFTPQASQQLRAIVDQAVSKADSLPGTTVVVVGKDGGDPFVYSAGKRGLASNEDMTPDHVFWVASCTKLLTAIACLQLVEQGVLALDDSSQIEALCPELRTLKVLKDNGELEAKQKVITLRMLLTHTAGFGYSFFHNGLREWGYPAGLDEFSGDVVDMHQPLIFQPGESWAYGVNLDWAGIVVERATKFRLNDYFQEHICKPLGLANVNMFPTPDMKERLAFMHQRAPDGKLAPRDHAYRRAIFAQTRQEQASMHHSGGAGLFAKPQEYCRVLAVLLNNGTCPTTGIKLLEPATVDQIFTNQIPHLPQFGRRSIPASKPELSNPISDIYPTPDNSPQGWGLSLMLTGGLTGRSPGTGWWAGLPNLFYWVDRENAVAGMVCSQTLPFADASVLQLFFEFETAVYQALKQT</sequence>
<dbReference type="InterPro" id="IPR050789">
    <property type="entry name" value="Diverse_Enzym_Activities"/>
</dbReference>
<evidence type="ECO:0000313" key="2">
    <source>
        <dbReference type="EMBL" id="PHH59499.1"/>
    </source>
</evidence>
<dbReference type="PANTHER" id="PTHR43283">
    <property type="entry name" value="BETA-LACTAMASE-RELATED"/>
    <property type="match status" value="1"/>
</dbReference>
<dbReference type="InterPro" id="IPR012338">
    <property type="entry name" value="Beta-lactam/transpept-like"/>
</dbReference>
<dbReference type="EMBL" id="NJET01000201">
    <property type="protein sequence ID" value="PHH59499.1"/>
    <property type="molecule type" value="Genomic_DNA"/>
</dbReference>
<keyword evidence="3" id="KW-1185">Reference proteome</keyword>
<dbReference type="Proteomes" id="UP000226192">
    <property type="component" value="Unassembled WGS sequence"/>
</dbReference>
<evidence type="ECO:0000313" key="3">
    <source>
        <dbReference type="Proteomes" id="UP000226192"/>
    </source>
</evidence>
<name>A0A2C5X7D5_9HYPO</name>
<accession>A0A2C5X7D5</accession>
<protein>
    <recommendedName>
        <fullName evidence="1">Beta-lactamase-related domain-containing protein</fullName>
    </recommendedName>
</protein>
<evidence type="ECO:0000259" key="1">
    <source>
        <dbReference type="Pfam" id="PF00144"/>
    </source>
</evidence>